<name>A0A232F5P2_9HYME</name>
<dbReference type="InterPro" id="IPR004875">
    <property type="entry name" value="DDE_SF_endonuclease_dom"/>
</dbReference>
<evidence type="ECO:0000256" key="1">
    <source>
        <dbReference type="SAM" id="Phobius"/>
    </source>
</evidence>
<feature type="transmembrane region" description="Helical" evidence="1">
    <location>
        <begin position="18"/>
        <end position="38"/>
    </location>
</feature>
<dbReference type="Proteomes" id="UP000215335">
    <property type="component" value="Unassembled WGS sequence"/>
</dbReference>
<dbReference type="Pfam" id="PF03184">
    <property type="entry name" value="DDE_1"/>
    <property type="match status" value="1"/>
</dbReference>
<comment type="caution">
    <text evidence="3">The sequence shown here is derived from an EMBL/GenBank/DDBJ whole genome shotgun (WGS) entry which is preliminary data.</text>
</comment>
<gene>
    <name evidence="3" type="ORF">TSAR_004304</name>
</gene>
<keyword evidence="1" id="KW-1133">Transmembrane helix</keyword>
<dbReference type="STRING" id="543379.A0A232F5P2"/>
<protein>
    <recommendedName>
        <fullName evidence="2">DDE-1 domain-containing protein</fullName>
    </recommendedName>
</protein>
<evidence type="ECO:0000313" key="3">
    <source>
        <dbReference type="EMBL" id="OXU26146.1"/>
    </source>
</evidence>
<dbReference type="InterPro" id="IPR050863">
    <property type="entry name" value="CenT-Element_Derived"/>
</dbReference>
<dbReference type="OrthoDB" id="8195605at2759"/>
<evidence type="ECO:0000259" key="2">
    <source>
        <dbReference type="Pfam" id="PF03184"/>
    </source>
</evidence>
<reference evidence="3 4" key="1">
    <citation type="journal article" date="2017" name="Curr. Biol.">
        <title>The Evolution of Venom by Co-option of Single-Copy Genes.</title>
        <authorList>
            <person name="Martinson E.O."/>
            <person name="Mrinalini"/>
            <person name="Kelkar Y.D."/>
            <person name="Chang C.H."/>
            <person name="Werren J.H."/>
        </authorList>
    </citation>
    <scope>NUCLEOTIDE SEQUENCE [LARGE SCALE GENOMIC DNA]</scope>
    <source>
        <strain evidence="3 4">Alberta</strain>
        <tissue evidence="3">Whole body</tissue>
    </source>
</reference>
<dbReference type="AlphaFoldDB" id="A0A232F5P2"/>
<keyword evidence="1" id="KW-0472">Membrane</keyword>
<keyword evidence="1" id="KW-0812">Transmembrane</keyword>
<dbReference type="EMBL" id="NNAY01000866">
    <property type="protein sequence ID" value="OXU26146.1"/>
    <property type="molecule type" value="Genomic_DNA"/>
</dbReference>
<dbReference type="PANTHER" id="PTHR19303">
    <property type="entry name" value="TRANSPOSON"/>
    <property type="match status" value="1"/>
</dbReference>
<dbReference type="GO" id="GO:0005634">
    <property type="term" value="C:nucleus"/>
    <property type="evidence" value="ECO:0007669"/>
    <property type="project" value="TreeGrafter"/>
</dbReference>
<evidence type="ECO:0000313" key="4">
    <source>
        <dbReference type="Proteomes" id="UP000215335"/>
    </source>
</evidence>
<dbReference type="GO" id="GO:0003677">
    <property type="term" value="F:DNA binding"/>
    <property type="evidence" value="ECO:0007669"/>
    <property type="project" value="TreeGrafter"/>
</dbReference>
<proteinExistence type="predicted"/>
<organism evidence="3 4">
    <name type="scientific">Trichomalopsis sarcophagae</name>
    <dbReference type="NCBI Taxonomy" id="543379"/>
    <lineage>
        <taxon>Eukaryota</taxon>
        <taxon>Metazoa</taxon>
        <taxon>Ecdysozoa</taxon>
        <taxon>Arthropoda</taxon>
        <taxon>Hexapoda</taxon>
        <taxon>Insecta</taxon>
        <taxon>Pterygota</taxon>
        <taxon>Neoptera</taxon>
        <taxon>Endopterygota</taxon>
        <taxon>Hymenoptera</taxon>
        <taxon>Apocrita</taxon>
        <taxon>Proctotrupomorpha</taxon>
        <taxon>Chalcidoidea</taxon>
        <taxon>Pteromalidae</taxon>
        <taxon>Pteromalinae</taxon>
        <taxon>Trichomalopsis</taxon>
    </lineage>
</organism>
<keyword evidence="4" id="KW-1185">Reference proteome</keyword>
<dbReference type="PANTHER" id="PTHR19303:SF74">
    <property type="entry name" value="POGO TRANSPOSABLE ELEMENT WITH KRAB DOMAIN"/>
    <property type="match status" value="1"/>
</dbReference>
<feature type="domain" description="DDE-1" evidence="2">
    <location>
        <begin position="17"/>
        <end position="133"/>
    </location>
</feature>
<sequence>MTSRPISTLTAAEKGRNVIVILTINAAGSVFIQPMFIFPNKKQIDHVLKVGAPTDSIFAAKQTEWITAKSFRNWLKMFAEKTMLNRHVIHKVLSVILYAKEHHIHMISLPPHTTPKMQPLDRAIMRPFKGVYNLACNL</sequence>
<accession>A0A232F5P2</accession>